<keyword evidence="5 8" id="KW-0406">Ion transport</keyword>
<evidence type="ECO:0000313" key="12">
    <source>
        <dbReference type="Proteomes" id="UP000079169"/>
    </source>
</evidence>
<dbReference type="GO" id="GO:0005886">
    <property type="term" value="C:plasma membrane"/>
    <property type="evidence" value="ECO:0007669"/>
    <property type="project" value="TreeGrafter"/>
</dbReference>
<proteinExistence type="inferred from homology"/>
<keyword evidence="7 8" id="KW-0407">Ion channel</keyword>
<feature type="compositionally biased region" description="Low complexity" evidence="9">
    <location>
        <begin position="134"/>
        <end position="146"/>
    </location>
</feature>
<feature type="transmembrane region" description="Helical" evidence="10">
    <location>
        <begin position="201"/>
        <end position="224"/>
    </location>
</feature>
<sequence>MPDPLAYHSVMTPVDYHPPRPPHEDTSCCGYTTSHKCSDSLSSLLSTLGILLLVLTYTVLGALTFIHKCSDSLSSLLSTLGILLLVLTYTVLGALTFMSLEATPPPDPTTIDPAKPMDPGSKTTASVGSGHNRTLSSTPSTLATPSGRDEKLRTQTVEKLWKITEVRKITTYVFRYLQYANFIEFTSYFESSYGTVSAKTLWGRITTILYTLVGIPLMLIYLSLIGESLANTFRSFYGKLTKQTQRKSKQQQQQQNSLPNIYSQFNHISTGKYDGKTTPYRGGYCTHASDFEPKVRVPIAVSFLIIISFILLGSLIFNKLENWTFLDGTFFCFTSLGTIGFGELIPGESYDRTLRGNKNISVLVSSSYILVGMAVISMCFNLIQEEIIFMIKKFTLKLNKSGGSSGGVCDKNCDIS</sequence>
<dbReference type="SUPFAM" id="SSF81324">
    <property type="entry name" value="Voltage-gated potassium channels"/>
    <property type="match status" value="2"/>
</dbReference>
<feature type="transmembrane region" description="Helical" evidence="10">
    <location>
        <begin position="73"/>
        <end position="98"/>
    </location>
</feature>
<evidence type="ECO:0000256" key="3">
    <source>
        <dbReference type="ARBA" id="ARBA00022692"/>
    </source>
</evidence>
<keyword evidence="6 10" id="KW-0472">Membrane</keyword>
<feature type="domain" description="Potassium channel" evidence="11">
    <location>
        <begin position="306"/>
        <end position="385"/>
    </location>
</feature>
<evidence type="ECO:0000259" key="11">
    <source>
        <dbReference type="Pfam" id="PF07885"/>
    </source>
</evidence>
<dbReference type="PANTHER" id="PTHR11003:SF352">
    <property type="entry name" value="BCDNA.GH04802-RELATED"/>
    <property type="match status" value="1"/>
</dbReference>
<gene>
    <name evidence="13" type="primary">LOC103506963</name>
</gene>
<evidence type="ECO:0000256" key="10">
    <source>
        <dbReference type="SAM" id="Phobius"/>
    </source>
</evidence>
<evidence type="ECO:0000256" key="5">
    <source>
        <dbReference type="ARBA" id="ARBA00023065"/>
    </source>
</evidence>
<evidence type="ECO:0000256" key="6">
    <source>
        <dbReference type="ARBA" id="ARBA00023136"/>
    </source>
</evidence>
<dbReference type="InterPro" id="IPR003280">
    <property type="entry name" value="2pore_dom_K_chnl"/>
</dbReference>
<organism evidence="12 13">
    <name type="scientific">Diaphorina citri</name>
    <name type="common">Asian citrus psyllid</name>
    <dbReference type="NCBI Taxonomy" id="121845"/>
    <lineage>
        <taxon>Eukaryota</taxon>
        <taxon>Metazoa</taxon>
        <taxon>Ecdysozoa</taxon>
        <taxon>Arthropoda</taxon>
        <taxon>Hexapoda</taxon>
        <taxon>Insecta</taxon>
        <taxon>Pterygota</taxon>
        <taxon>Neoptera</taxon>
        <taxon>Paraneoptera</taxon>
        <taxon>Hemiptera</taxon>
        <taxon>Sternorrhyncha</taxon>
        <taxon>Psylloidea</taxon>
        <taxon>Psyllidae</taxon>
        <taxon>Diaphorininae</taxon>
        <taxon>Diaphorina</taxon>
    </lineage>
</organism>
<evidence type="ECO:0000256" key="1">
    <source>
        <dbReference type="ARBA" id="ARBA00004141"/>
    </source>
</evidence>
<feature type="region of interest" description="Disordered" evidence="9">
    <location>
        <begin position="105"/>
        <end position="149"/>
    </location>
</feature>
<comment type="similarity">
    <text evidence="8">Belongs to the two pore domain potassium channel (TC 1.A.1.8) family.</text>
</comment>
<accession>A0A1S4E8S3</accession>
<keyword evidence="4 10" id="KW-1133">Transmembrane helix</keyword>
<dbReference type="GO" id="GO:0030322">
    <property type="term" value="P:stabilization of membrane potential"/>
    <property type="evidence" value="ECO:0007669"/>
    <property type="project" value="TreeGrafter"/>
</dbReference>
<dbReference type="GO" id="GO:0022841">
    <property type="term" value="F:potassium ion leak channel activity"/>
    <property type="evidence" value="ECO:0007669"/>
    <property type="project" value="TreeGrafter"/>
</dbReference>
<evidence type="ECO:0000256" key="8">
    <source>
        <dbReference type="RuleBase" id="RU003857"/>
    </source>
</evidence>
<reference evidence="13" key="1">
    <citation type="submission" date="2025-08" db="UniProtKB">
        <authorList>
            <consortium name="RefSeq"/>
        </authorList>
    </citation>
    <scope>IDENTIFICATION</scope>
</reference>
<comment type="subcellular location">
    <subcellularLocation>
        <location evidence="1">Membrane</location>
        <topology evidence="1">Multi-pass membrane protein</topology>
    </subcellularLocation>
</comment>
<dbReference type="RefSeq" id="XP_017298596.2">
    <property type="nucleotide sequence ID" value="XM_017443107.2"/>
</dbReference>
<feature type="compositionally biased region" description="Polar residues" evidence="9">
    <location>
        <begin position="121"/>
        <end position="133"/>
    </location>
</feature>
<dbReference type="KEGG" id="dci:103506963"/>
<dbReference type="GO" id="GO:0015271">
    <property type="term" value="F:outward rectifier potassium channel activity"/>
    <property type="evidence" value="ECO:0007669"/>
    <property type="project" value="TreeGrafter"/>
</dbReference>
<feature type="transmembrane region" description="Helical" evidence="10">
    <location>
        <begin position="297"/>
        <end position="317"/>
    </location>
</feature>
<dbReference type="InterPro" id="IPR013099">
    <property type="entry name" value="K_chnl_dom"/>
</dbReference>
<dbReference type="Pfam" id="PF07885">
    <property type="entry name" value="Ion_trans_2"/>
    <property type="match status" value="2"/>
</dbReference>
<dbReference type="PRINTS" id="PR01333">
    <property type="entry name" value="2POREKCHANEL"/>
</dbReference>
<keyword evidence="3 8" id="KW-0812">Transmembrane</keyword>
<keyword evidence="12" id="KW-1185">Reference proteome</keyword>
<dbReference type="PANTHER" id="PTHR11003">
    <property type="entry name" value="POTASSIUM CHANNEL, SUBFAMILY K"/>
    <property type="match status" value="1"/>
</dbReference>
<evidence type="ECO:0000256" key="9">
    <source>
        <dbReference type="SAM" id="MobiDB-lite"/>
    </source>
</evidence>
<evidence type="ECO:0000313" key="13">
    <source>
        <dbReference type="RefSeq" id="XP_017298596.2"/>
    </source>
</evidence>
<evidence type="ECO:0000256" key="2">
    <source>
        <dbReference type="ARBA" id="ARBA00022448"/>
    </source>
</evidence>
<dbReference type="PaxDb" id="121845-A0A1S4E8S3"/>
<dbReference type="Proteomes" id="UP000079169">
    <property type="component" value="Unplaced"/>
</dbReference>
<dbReference type="Gene3D" id="1.10.287.70">
    <property type="match status" value="1"/>
</dbReference>
<keyword evidence="2 8" id="KW-0813">Transport</keyword>
<dbReference type="GeneID" id="103506963"/>
<dbReference type="STRING" id="121845.A0A1S4E8S3"/>
<evidence type="ECO:0000256" key="4">
    <source>
        <dbReference type="ARBA" id="ARBA00022989"/>
    </source>
</evidence>
<feature type="transmembrane region" description="Helical" evidence="10">
    <location>
        <begin position="44"/>
        <end position="66"/>
    </location>
</feature>
<evidence type="ECO:0000256" key="7">
    <source>
        <dbReference type="ARBA" id="ARBA00023303"/>
    </source>
</evidence>
<dbReference type="AlphaFoldDB" id="A0A1S4E8S3"/>
<feature type="transmembrane region" description="Helical" evidence="10">
    <location>
        <begin position="360"/>
        <end position="383"/>
    </location>
</feature>
<protein>
    <submittedName>
        <fullName evidence="13">TWiK family of potassium channels protein 18-like</fullName>
    </submittedName>
</protein>
<feature type="domain" description="Potassium channel" evidence="11">
    <location>
        <begin position="193"/>
        <end position="229"/>
    </location>
</feature>
<name>A0A1S4E8S3_DIACI</name>